<evidence type="ECO:0000313" key="3">
    <source>
        <dbReference type="Proteomes" id="UP000681720"/>
    </source>
</evidence>
<feature type="non-terminal residue" evidence="2">
    <location>
        <position position="139"/>
    </location>
</feature>
<feature type="non-terminal residue" evidence="2">
    <location>
        <position position="1"/>
    </location>
</feature>
<evidence type="ECO:0000259" key="1">
    <source>
        <dbReference type="Pfam" id="PF23554"/>
    </source>
</evidence>
<dbReference type="InterPro" id="IPR056372">
    <property type="entry name" value="TPR_DOCK"/>
</dbReference>
<name>A0A8S3ISQ5_9BILA</name>
<gene>
    <name evidence="2" type="ORF">GIL414_LOCUS77934</name>
</gene>
<dbReference type="AlphaFoldDB" id="A0A8S3ISQ5"/>
<accession>A0A8S3ISQ5</accession>
<reference evidence="2" key="1">
    <citation type="submission" date="2021-02" db="EMBL/GenBank/DDBJ databases">
        <authorList>
            <person name="Nowell W R."/>
        </authorList>
    </citation>
    <scope>NUCLEOTIDE SEQUENCE</scope>
</reference>
<dbReference type="EMBL" id="CAJOBJ010348790">
    <property type="protein sequence ID" value="CAF5205338.1"/>
    <property type="molecule type" value="Genomic_DNA"/>
</dbReference>
<organism evidence="2 3">
    <name type="scientific">Rotaria magnacalcarata</name>
    <dbReference type="NCBI Taxonomy" id="392030"/>
    <lineage>
        <taxon>Eukaryota</taxon>
        <taxon>Metazoa</taxon>
        <taxon>Spiralia</taxon>
        <taxon>Gnathifera</taxon>
        <taxon>Rotifera</taxon>
        <taxon>Eurotatoria</taxon>
        <taxon>Bdelloidea</taxon>
        <taxon>Philodinida</taxon>
        <taxon>Philodinidae</taxon>
        <taxon>Rotaria</taxon>
    </lineage>
</organism>
<dbReference type="Pfam" id="PF23554">
    <property type="entry name" value="TPR_DOCK"/>
    <property type="match status" value="1"/>
</dbReference>
<sequence>HASAAQGLILRLYPSVVLELLAPNVFNAVTLSEITALEFLAALPAKRLTPQKLRCLNDLARGLLIKIPESRRIILKVIVTDVSMLCNNFINEKQNSDDFRLSIVHQQSSSFLIDQKDRDHLNLCSKIVGHIMNQLFTRK</sequence>
<feature type="domain" description="Dedicator of cytokinesis TPR repeats region" evidence="1">
    <location>
        <begin position="3"/>
        <end position="90"/>
    </location>
</feature>
<dbReference type="Proteomes" id="UP000681720">
    <property type="component" value="Unassembled WGS sequence"/>
</dbReference>
<comment type="caution">
    <text evidence="2">The sequence shown here is derived from an EMBL/GenBank/DDBJ whole genome shotgun (WGS) entry which is preliminary data.</text>
</comment>
<proteinExistence type="predicted"/>
<evidence type="ECO:0000313" key="2">
    <source>
        <dbReference type="EMBL" id="CAF5205338.1"/>
    </source>
</evidence>
<protein>
    <recommendedName>
        <fullName evidence="1">Dedicator of cytokinesis TPR repeats region domain-containing protein</fullName>
    </recommendedName>
</protein>